<keyword evidence="2" id="KW-1133">Transmembrane helix</keyword>
<feature type="compositionally biased region" description="Low complexity" evidence="1">
    <location>
        <begin position="327"/>
        <end position="336"/>
    </location>
</feature>
<evidence type="ECO:0000313" key="4">
    <source>
        <dbReference type="Proteomes" id="UP001430796"/>
    </source>
</evidence>
<evidence type="ECO:0008006" key="5">
    <source>
        <dbReference type="Google" id="ProtNLM"/>
    </source>
</evidence>
<comment type="caution">
    <text evidence="3">The sequence shown here is derived from an EMBL/GenBank/DDBJ whole genome shotgun (WGS) entry which is preliminary data.</text>
</comment>
<reference evidence="3 4" key="2">
    <citation type="submission" date="2022-01" db="EMBL/GenBank/DDBJ databases">
        <title>Lysobacter chinensis sp. nov., a bacterium isolated from cow dung compost.</title>
        <authorList>
            <person name="Liu Y."/>
        </authorList>
    </citation>
    <scope>NUCLEOTIDE SEQUENCE [LARGE SCALE GENOMIC DNA]</scope>
    <source>
        <strain evidence="3 4">TLK-CK17</strain>
    </source>
</reference>
<reference evidence="4" key="1">
    <citation type="submission" date="2022-01" db="EMBL/GenBank/DDBJ databases">
        <title>Lysobacter chinensis sp. nov., a bacterium isolated from cow dung compost.</title>
        <authorList>
            <person name="Zhou L.Y."/>
        </authorList>
    </citation>
    <scope>NUCLEOTIDE SEQUENCE [LARGE SCALE GENOMIC DNA]</scope>
    <source>
        <strain evidence="4">TLK-CK17</strain>
    </source>
</reference>
<dbReference type="EMBL" id="JAKJPO010000003">
    <property type="protein sequence ID" value="MCF7221585.1"/>
    <property type="molecule type" value="Genomic_DNA"/>
</dbReference>
<protein>
    <recommendedName>
        <fullName evidence="5">DNA-directed RNA polymerase specialized sigma24 family protein</fullName>
    </recommendedName>
</protein>
<evidence type="ECO:0000313" key="3">
    <source>
        <dbReference type="EMBL" id="MCF7221585.1"/>
    </source>
</evidence>
<accession>A0ABS9HTU7</accession>
<feature type="compositionally biased region" description="Low complexity" evidence="1">
    <location>
        <begin position="197"/>
        <end position="207"/>
    </location>
</feature>
<dbReference type="Gene3D" id="1.20.140.160">
    <property type="match status" value="1"/>
</dbReference>
<evidence type="ECO:0000256" key="1">
    <source>
        <dbReference type="SAM" id="MobiDB-lite"/>
    </source>
</evidence>
<name>A0ABS9HTU7_9GAMM</name>
<feature type="region of interest" description="Disordered" evidence="1">
    <location>
        <begin position="180"/>
        <end position="207"/>
    </location>
</feature>
<keyword evidence="2" id="KW-0472">Membrane</keyword>
<keyword evidence="4" id="KW-1185">Reference proteome</keyword>
<dbReference type="Proteomes" id="UP001430796">
    <property type="component" value="Unassembled WGS sequence"/>
</dbReference>
<keyword evidence="2" id="KW-0812">Transmembrane</keyword>
<feature type="transmembrane region" description="Helical" evidence="2">
    <location>
        <begin position="213"/>
        <end position="237"/>
    </location>
</feature>
<sequence length="342" mass="36077">MSDRARREPRPASAALAAFMRGVERRAAVLAELQAGDAAVGDAAVEAALSAFRSGSDDLSMNEWPQRFWAMLLAQPTLQRHAGVAIPLEATDRLAELGHGPRAALLLHLAAGLGEEDAAAILGIGAASYRLAVRQALADPTGRLSEQQAWLQMREQVQRRIRTLSAPRLARLAHAREAALGGGTAESGPASGAAPVPERTGGRTTKPPGRRRGLLVLLWLLLVLCLVALAATFWWPFPGASPFGNRLPGANGTSPVRIEPLPDAESPAQRYDPVSALITHPDFERLADPEAAAVADDLAFYSWLAAQADGPPDPMLPALDDRPPSQAPETSAAPETEAGDAL</sequence>
<dbReference type="RefSeq" id="WP_237054007.1">
    <property type="nucleotide sequence ID" value="NZ_JAKJPO010000003.1"/>
</dbReference>
<proteinExistence type="predicted"/>
<feature type="region of interest" description="Disordered" evidence="1">
    <location>
        <begin position="311"/>
        <end position="342"/>
    </location>
</feature>
<gene>
    <name evidence="3" type="ORF">L3V18_07250</name>
</gene>
<evidence type="ECO:0000256" key="2">
    <source>
        <dbReference type="SAM" id="Phobius"/>
    </source>
</evidence>
<organism evidence="3 4">
    <name type="scientific">Marilutibacter chinensis</name>
    <dbReference type="NCBI Taxonomy" id="2912247"/>
    <lineage>
        <taxon>Bacteria</taxon>
        <taxon>Pseudomonadati</taxon>
        <taxon>Pseudomonadota</taxon>
        <taxon>Gammaproteobacteria</taxon>
        <taxon>Lysobacterales</taxon>
        <taxon>Lysobacteraceae</taxon>
        <taxon>Marilutibacter</taxon>
    </lineage>
</organism>